<dbReference type="EMBL" id="JACNIG010000252">
    <property type="protein sequence ID" value="MBC8432880.1"/>
    <property type="molecule type" value="Genomic_DNA"/>
</dbReference>
<dbReference type="HAMAP" id="MF_00074">
    <property type="entry name" value="16SrRNA_methyltr_G"/>
    <property type="match status" value="1"/>
</dbReference>
<proteinExistence type="inferred from homology"/>
<keyword evidence="3 6" id="KW-0489">Methyltransferase</keyword>
<dbReference type="Proteomes" id="UP000605201">
    <property type="component" value="Unassembled WGS sequence"/>
</dbReference>
<evidence type="ECO:0000256" key="4">
    <source>
        <dbReference type="ARBA" id="ARBA00022679"/>
    </source>
</evidence>
<name>A0A8J6P085_9BACT</name>
<sequence length="232" mass="25500">MEIGSEKWKRLIIDGAGHFGVHINRDQAQQLALHAALMLKWNRTTNLTAITDSMEVAVKHFLDSIITGPLISPGTAVLDIGSGAGFPGIPLKIVIPSLQVTLIDASRKKISFLKHAIRTLNLENIEARHIRAEDFAKKPAAANCFDVITSRALSSIKDFVLMAAPLLAKDGAIIALKGPDLQQEIEDLQLQTDAHTGLLRIGDVQYSLKVETFTLPYLESQRSIIILKKVYF</sequence>
<reference evidence="7 8" key="1">
    <citation type="submission" date="2020-08" db="EMBL/GenBank/DDBJ databases">
        <title>Bridging the membrane lipid divide: bacteria of the FCB group superphylum have the potential to synthesize archaeal ether lipids.</title>
        <authorList>
            <person name="Villanueva L."/>
            <person name="Von Meijenfeldt F.A.B."/>
            <person name="Westbye A.B."/>
            <person name="Yadav S."/>
            <person name="Hopmans E.C."/>
            <person name="Dutilh B.E."/>
            <person name="Sinninghe Damste J.S."/>
        </authorList>
    </citation>
    <scope>NUCLEOTIDE SEQUENCE [LARGE SCALE GENOMIC DNA]</scope>
    <source>
        <strain evidence="7">NIOZ-UU17</strain>
    </source>
</reference>
<comment type="similarity">
    <text evidence="6">Belongs to the methyltransferase superfamily. RNA methyltransferase RsmG family.</text>
</comment>
<dbReference type="PANTHER" id="PTHR31760">
    <property type="entry name" value="S-ADENOSYL-L-METHIONINE-DEPENDENT METHYLTRANSFERASES SUPERFAMILY PROTEIN"/>
    <property type="match status" value="1"/>
</dbReference>
<keyword evidence="2 6" id="KW-0698">rRNA processing</keyword>
<dbReference type="GO" id="GO:0005829">
    <property type="term" value="C:cytosol"/>
    <property type="evidence" value="ECO:0007669"/>
    <property type="project" value="TreeGrafter"/>
</dbReference>
<dbReference type="InterPro" id="IPR003682">
    <property type="entry name" value="rRNA_ssu_MeTfrase_G"/>
</dbReference>
<dbReference type="CDD" id="cd02440">
    <property type="entry name" value="AdoMet_MTases"/>
    <property type="match status" value="1"/>
</dbReference>
<accession>A0A8J6P085</accession>
<keyword evidence="1 6" id="KW-0963">Cytoplasm</keyword>
<comment type="caution">
    <text evidence="7">The sequence shown here is derived from an EMBL/GenBank/DDBJ whole genome shotgun (WGS) entry which is preliminary data.</text>
</comment>
<dbReference type="AlphaFoldDB" id="A0A8J6P085"/>
<gene>
    <name evidence="6 7" type="primary">rsmG</name>
    <name evidence="7" type="ORF">H8D96_13300</name>
</gene>
<comment type="subcellular location">
    <subcellularLocation>
        <location evidence="6">Cytoplasm</location>
    </subcellularLocation>
</comment>
<dbReference type="InterPro" id="IPR029063">
    <property type="entry name" value="SAM-dependent_MTases_sf"/>
</dbReference>
<evidence type="ECO:0000313" key="7">
    <source>
        <dbReference type="EMBL" id="MBC8432880.1"/>
    </source>
</evidence>
<evidence type="ECO:0000256" key="5">
    <source>
        <dbReference type="ARBA" id="ARBA00022691"/>
    </source>
</evidence>
<feature type="binding site" evidence="6">
    <location>
        <position position="86"/>
    </location>
    <ligand>
        <name>S-adenosyl-L-methionine</name>
        <dbReference type="ChEBI" id="CHEBI:59789"/>
    </ligand>
</feature>
<feature type="binding site" evidence="6">
    <location>
        <position position="151"/>
    </location>
    <ligand>
        <name>S-adenosyl-L-methionine</name>
        <dbReference type="ChEBI" id="CHEBI:59789"/>
    </ligand>
</feature>
<evidence type="ECO:0000256" key="3">
    <source>
        <dbReference type="ARBA" id="ARBA00022603"/>
    </source>
</evidence>
<comment type="function">
    <text evidence="6">Specifically methylates the N7 position of a guanine in 16S rRNA.</text>
</comment>
<protein>
    <recommendedName>
        <fullName evidence="6">Ribosomal RNA small subunit methyltransferase G</fullName>
        <ecNumber evidence="6">2.1.1.-</ecNumber>
    </recommendedName>
    <alternativeName>
        <fullName evidence="6">16S rRNA 7-methylguanosine methyltransferase</fullName>
        <shortName evidence="6">16S rRNA m7G methyltransferase</shortName>
    </alternativeName>
</protein>
<evidence type="ECO:0000256" key="1">
    <source>
        <dbReference type="ARBA" id="ARBA00022490"/>
    </source>
</evidence>
<evidence type="ECO:0000256" key="2">
    <source>
        <dbReference type="ARBA" id="ARBA00022552"/>
    </source>
</evidence>
<evidence type="ECO:0000256" key="6">
    <source>
        <dbReference type="HAMAP-Rule" id="MF_00074"/>
    </source>
</evidence>
<feature type="binding site" evidence="6">
    <location>
        <position position="81"/>
    </location>
    <ligand>
        <name>S-adenosyl-L-methionine</name>
        <dbReference type="ChEBI" id="CHEBI:59789"/>
    </ligand>
</feature>
<feature type="binding site" evidence="6">
    <location>
        <begin position="132"/>
        <end position="133"/>
    </location>
    <ligand>
        <name>S-adenosyl-L-methionine</name>
        <dbReference type="ChEBI" id="CHEBI:59789"/>
    </ligand>
</feature>
<dbReference type="Pfam" id="PF02527">
    <property type="entry name" value="GidB"/>
    <property type="match status" value="1"/>
</dbReference>
<dbReference type="EC" id="2.1.1.-" evidence="6"/>
<keyword evidence="5 6" id="KW-0949">S-adenosyl-L-methionine</keyword>
<evidence type="ECO:0000313" key="8">
    <source>
        <dbReference type="Proteomes" id="UP000605201"/>
    </source>
</evidence>
<dbReference type="GO" id="GO:0070043">
    <property type="term" value="F:rRNA (guanine-N7-)-methyltransferase activity"/>
    <property type="evidence" value="ECO:0007669"/>
    <property type="project" value="UniProtKB-UniRule"/>
</dbReference>
<keyword evidence="4 6" id="KW-0808">Transferase</keyword>
<dbReference type="SUPFAM" id="SSF53335">
    <property type="entry name" value="S-adenosyl-L-methionine-dependent methyltransferases"/>
    <property type="match status" value="1"/>
</dbReference>
<dbReference type="PIRSF" id="PIRSF003078">
    <property type="entry name" value="GidB"/>
    <property type="match status" value="1"/>
</dbReference>
<dbReference type="NCBIfam" id="TIGR00138">
    <property type="entry name" value="rsmG_gidB"/>
    <property type="match status" value="1"/>
</dbReference>
<organism evidence="7 8">
    <name type="scientific">Candidatus Desulfatibia vada</name>
    <dbReference type="NCBI Taxonomy" id="2841696"/>
    <lineage>
        <taxon>Bacteria</taxon>
        <taxon>Pseudomonadati</taxon>
        <taxon>Thermodesulfobacteriota</taxon>
        <taxon>Desulfobacteria</taxon>
        <taxon>Desulfobacterales</taxon>
        <taxon>Desulfobacterales incertae sedis</taxon>
        <taxon>Candidatus Desulfatibia</taxon>
    </lineage>
</organism>
<feature type="binding site" evidence="6">
    <location>
        <begin position="104"/>
        <end position="106"/>
    </location>
    <ligand>
        <name>S-adenosyl-L-methionine</name>
        <dbReference type="ChEBI" id="CHEBI:59789"/>
    </ligand>
</feature>
<dbReference type="Gene3D" id="3.40.50.150">
    <property type="entry name" value="Vaccinia Virus protein VP39"/>
    <property type="match status" value="1"/>
</dbReference>
<dbReference type="PANTHER" id="PTHR31760:SF0">
    <property type="entry name" value="S-ADENOSYL-L-METHIONINE-DEPENDENT METHYLTRANSFERASES SUPERFAMILY PROTEIN"/>
    <property type="match status" value="1"/>
</dbReference>